<evidence type="ECO:0008006" key="4">
    <source>
        <dbReference type="Google" id="ProtNLM"/>
    </source>
</evidence>
<dbReference type="GeneID" id="130466208"/>
<name>A0ABM3R5J5_SPIOL</name>
<feature type="compositionally biased region" description="Pro residues" evidence="1">
    <location>
        <begin position="30"/>
        <end position="39"/>
    </location>
</feature>
<gene>
    <name evidence="3" type="primary">LOC130466208</name>
</gene>
<organism evidence="2 3">
    <name type="scientific">Spinacia oleracea</name>
    <name type="common">Spinach</name>
    <dbReference type="NCBI Taxonomy" id="3562"/>
    <lineage>
        <taxon>Eukaryota</taxon>
        <taxon>Viridiplantae</taxon>
        <taxon>Streptophyta</taxon>
        <taxon>Embryophyta</taxon>
        <taxon>Tracheophyta</taxon>
        <taxon>Spermatophyta</taxon>
        <taxon>Magnoliopsida</taxon>
        <taxon>eudicotyledons</taxon>
        <taxon>Gunneridae</taxon>
        <taxon>Pentapetalae</taxon>
        <taxon>Caryophyllales</taxon>
        <taxon>Chenopodiaceae</taxon>
        <taxon>Chenopodioideae</taxon>
        <taxon>Anserineae</taxon>
        <taxon>Spinacia</taxon>
    </lineage>
</organism>
<protein>
    <recommendedName>
        <fullName evidence="4">AT-hook motif nuclear-localized protein</fullName>
    </recommendedName>
</protein>
<feature type="region of interest" description="Disordered" evidence="1">
    <location>
        <begin position="1"/>
        <end position="46"/>
    </location>
</feature>
<feature type="compositionally biased region" description="Basic and acidic residues" evidence="1">
    <location>
        <begin position="1"/>
        <end position="10"/>
    </location>
</feature>
<accession>A0ABM3R5J5</accession>
<sequence>MPPKRSERGSPGKAPPPTRLRLRIGKGAPMGPPSQPPPASLMQESSLSYDVDNVVDGSGARHTRSRCINASIRRERGGFGLDEEEENMTTVVDTALGGASPPTQMLYSPHRSLGYSPPRPIILNNVHSIHNLNTIFLILHMKLNYKN</sequence>
<keyword evidence="2" id="KW-1185">Reference proteome</keyword>
<reference evidence="3" key="2">
    <citation type="submission" date="2025-08" db="UniProtKB">
        <authorList>
            <consortium name="RefSeq"/>
        </authorList>
    </citation>
    <scope>IDENTIFICATION</scope>
    <source>
        <tissue evidence="3">Leaf</tissue>
    </source>
</reference>
<proteinExistence type="predicted"/>
<evidence type="ECO:0000313" key="2">
    <source>
        <dbReference type="Proteomes" id="UP000813463"/>
    </source>
</evidence>
<dbReference type="RefSeq" id="XP_056690886.1">
    <property type="nucleotide sequence ID" value="XM_056834908.1"/>
</dbReference>
<evidence type="ECO:0000313" key="3">
    <source>
        <dbReference type="RefSeq" id="XP_056690886.1"/>
    </source>
</evidence>
<reference evidence="2" key="1">
    <citation type="journal article" date="2021" name="Nat. Commun.">
        <title>Genomic analyses provide insights into spinach domestication and the genetic basis of agronomic traits.</title>
        <authorList>
            <person name="Cai X."/>
            <person name="Sun X."/>
            <person name="Xu C."/>
            <person name="Sun H."/>
            <person name="Wang X."/>
            <person name="Ge C."/>
            <person name="Zhang Z."/>
            <person name="Wang Q."/>
            <person name="Fei Z."/>
            <person name="Jiao C."/>
            <person name="Wang Q."/>
        </authorList>
    </citation>
    <scope>NUCLEOTIDE SEQUENCE [LARGE SCALE GENOMIC DNA]</scope>
    <source>
        <strain evidence="2">cv. Varoflay</strain>
    </source>
</reference>
<dbReference type="Proteomes" id="UP000813463">
    <property type="component" value="Chromosome 1"/>
</dbReference>
<evidence type="ECO:0000256" key="1">
    <source>
        <dbReference type="SAM" id="MobiDB-lite"/>
    </source>
</evidence>